<dbReference type="Proteomes" id="UP000178606">
    <property type="component" value="Unassembled WGS sequence"/>
</dbReference>
<dbReference type="SUPFAM" id="SSF141371">
    <property type="entry name" value="PilZ domain-like"/>
    <property type="match status" value="1"/>
</dbReference>
<comment type="caution">
    <text evidence="2">The sequence shown here is derived from an EMBL/GenBank/DDBJ whole genome shotgun (WGS) entry which is preliminary data.</text>
</comment>
<name>A0A1F6C5Z0_HANXR</name>
<feature type="domain" description="PilZ" evidence="1">
    <location>
        <begin position="6"/>
        <end position="99"/>
    </location>
</feature>
<evidence type="ECO:0000259" key="1">
    <source>
        <dbReference type="Pfam" id="PF07238"/>
    </source>
</evidence>
<dbReference type="Pfam" id="PF07238">
    <property type="entry name" value="PilZ"/>
    <property type="match status" value="1"/>
</dbReference>
<accession>A0A1F6C5Z0</accession>
<dbReference type="Gene3D" id="2.40.10.220">
    <property type="entry name" value="predicted glycosyltransferase like domains"/>
    <property type="match status" value="1"/>
</dbReference>
<dbReference type="GO" id="GO:0035438">
    <property type="term" value="F:cyclic-di-GMP binding"/>
    <property type="evidence" value="ECO:0007669"/>
    <property type="project" value="InterPro"/>
</dbReference>
<evidence type="ECO:0000313" key="2">
    <source>
        <dbReference type="EMBL" id="OGG44337.1"/>
    </source>
</evidence>
<proteinExistence type="predicted"/>
<dbReference type="EMBL" id="MFKF01000406">
    <property type="protein sequence ID" value="OGG44337.1"/>
    <property type="molecule type" value="Genomic_DNA"/>
</dbReference>
<dbReference type="AlphaFoldDB" id="A0A1F6C5Z0"/>
<sequence>MGEDTDRRLQDRYALPATLYHEADGNVVTFTAQNISLGGAFVLTPDPLPVGTRLVLFLDLPKRGPLEIRPGSEVTVVRHTDEGMALRFIDPTANFLAVLREEFKRVLQAQRRA</sequence>
<protein>
    <recommendedName>
        <fullName evidence="1">PilZ domain-containing protein</fullName>
    </recommendedName>
</protein>
<reference evidence="2 3" key="1">
    <citation type="journal article" date="2016" name="Nat. Commun.">
        <title>Thousands of microbial genomes shed light on interconnected biogeochemical processes in an aquifer system.</title>
        <authorList>
            <person name="Anantharaman K."/>
            <person name="Brown C.T."/>
            <person name="Hug L.A."/>
            <person name="Sharon I."/>
            <person name="Castelle C.J."/>
            <person name="Probst A.J."/>
            <person name="Thomas B.C."/>
            <person name="Singh A."/>
            <person name="Wilkins M.J."/>
            <person name="Karaoz U."/>
            <person name="Brodie E.L."/>
            <person name="Williams K.H."/>
            <person name="Hubbard S.S."/>
            <person name="Banfield J.F."/>
        </authorList>
    </citation>
    <scope>NUCLEOTIDE SEQUENCE [LARGE SCALE GENOMIC DNA]</scope>
    <source>
        <strain evidence="3">RIFCSPLOWO2_12_FULL_64_10</strain>
    </source>
</reference>
<gene>
    <name evidence="2" type="ORF">A3F84_04425</name>
</gene>
<dbReference type="InterPro" id="IPR009875">
    <property type="entry name" value="PilZ_domain"/>
</dbReference>
<evidence type="ECO:0000313" key="3">
    <source>
        <dbReference type="Proteomes" id="UP000178606"/>
    </source>
</evidence>
<organism evidence="2 3">
    <name type="scientific">Handelsmanbacteria sp. (strain RIFCSPLOWO2_12_FULL_64_10)</name>
    <dbReference type="NCBI Taxonomy" id="1817868"/>
    <lineage>
        <taxon>Bacteria</taxon>
        <taxon>Candidatus Handelsmaniibacteriota</taxon>
    </lineage>
</organism>